<reference evidence="3" key="1">
    <citation type="submission" date="2025-08" db="UniProtKB">
        <authorList>
            <consortium name="Ensembl"/>
        </authorList>
    </citation>
    <scope>IDENTIFICATION</scope>
</reference>
<dbReference type="InterPro" id="IPR039195">
    <property type="entry name" value="ANKRD40"/>
</dbReference>
<evidence type="ECO:0000313" key="4">
    <source>
        <dbReference type="Proteomes" id="UP000694428"/>
    </source>
</evidence>
<evidence type="ECO:0000256" key="1">
    <source>
        <dbReference type="PROSITE-ProRule" id="PRU00023"/>
    </source>
</evidence>
<organism evidence="3 4">
    <name type="scientific">Pavo cristatus</name>
    <name type="common">Indian peafowl</name>
    <name type="synonym">Blue peafowl</name>
    <dbReference type="NCBI Taxonomy" id="9049"/>
    <lineage>
        <taxon>Eukaryota</taxon>
        <taxon>Metazoa</taxon>
        <taxon>Chordata</taxon>
        <taxon>Craniata</taxon>
        <taxon>Vertebrata</taxon>
        <taxon>Euteleostomi</taxon>
        <taxon>Archelosauria</taxon>
        <taxon>Archosauria</taxon>
        <taxon>Dinosauria</taxon>
        <taxon>Saurischia</taxon>
        <taxon>Theropoda</taxon>
        <taxon>Coelurosauria</taxon>
        <taxon>Aves</taxon>
        <taxon>Neognathae</taxon>
        <taxon>Galloanserae</taxon>
        <taxon>Galliformes</taxon>
        <taxon>Phasianidae</taxon>
        <taxon>Phasianinae</taxon>
        <taxon>Pavo</taxon>
    </lineage>
</organism>
<dbReference type="Pfam" id="PF00023">
    <property type="entry name" value="Ank"/>
    <property type="match status" value="1"/>
</dbReference>
<dbReference type="Proteomes" id="UP000694428">
    <property type="component" value="Unplaced"/>
</dbReference>
<dbReference type="PANTHER" id="PTHR24192">
    <property type="entry name" value="ANKYRIN REPEAT DOMAIN 40"/>
    <property type="match status" value="1"/>
</dbReference>
<reference evidence="3" key="2">
    <citation type="submission" date="2025-09" db="UniProtKB">
        <authorList>
            <consortium name="Ensembl"/>
        </authorList>
    </citation>
    <scope>IDENTIFICATION</scope>
</reference>
<dbReference type="InterPro" id="IPR036770">
    <property type="entry name" value="Ankyrin_rpt-contain_sf"/>
</dbReference>
<feature type="repeat" description="ANK" evidence="1">
    <location>
        <begin position="43"/>
        <end position="75"/>
    </location>
</feature>
<evidence type="ECO:0000256" key="2">
    <source>
        <dbReference type="SAM" id="MobiDB-lite"/>
    </source>
</evidence>
<dbReference type="InterPro" id="IPR002110">
    <property type="entry name" value="Ankyrin_rpt"/>
</dbReference>
<keyword evidence="1" id="KW-0040">ANK repeat</keyword>
<feature type="compositionally biased region" description="Polar residues" evidence="2">
    <location>
        <begin position="127"/>
        <end position="170"/>
    </location>
</feature>
<keyword evidence="4" id="KW-1185">Reference proteome</keyword>
<dbReference type="SUPFAM" id="SSF48403">
    <property type="entry name" value="Ankyrin repeat"/>
    <property type="match status" value="1"/>
</dbReference>
<dbReference type="Ensembl" id="ENSPSTT00000015703.1">
    <property type="protein sequence ID" value="ENSPSTP00000014962.1"/>
    <property type="gene ID" value="ENSPSTG00000010599.1"/>
</dbReference>
<dbReference type="SMART" id="SM00248">
    <property type="entry name" value="ANK"/>
    <property type="match status" value="1"/>
</dbReference>
<name>A0A8C9LAX5_PAVCR</name>
<dbReference type="PROSITE" id="PS50088">
    <property type="entry name" value="ANK_REPEAT"/>
    <property type="match status" value="1"/>
</dbReference>
<dbReference type="PROSITE" id="PS50297">
    <property type="entry name" value="ANK_REP_REGION"/>
    <property type="match status" value="1"/>
</dbReference>
<accession>A0A8C9LAX5</accession>
<protein>
    <recommendedName>
        <fullName evidence="5">Ankyrin repeat domain 40</fullName>
    </recommendedName>
</protein>
<proteinExistence type="predicted"/>
<dbReference type="AlphaFoldDB" id="A0A8C9LAX5"/>
<dbReference type="Gene3D" id="1.25.40.20">
    <property type="entry name" value="Ankyrin repeat-containing domain"/>
    <property type="match status" value="1"/>
</dbReference>
<feature type="region of interest" description="Disordered" evidence="2">
    <location>
        <begin position="100"/>
        <end position="205"/>
    </location>
</feature>
<evidence type="ECO:0000313" key="3">
    <source>
        <dbReference type="Ensembl" id="ENSPSTP00000014962.1"/>
    </source>
</evidence>
<dbReference type="PANTHER" id="PTHR24192:SF3">
    <property type="entry name" value="ANKYRIN REPEAT DOMAIN 40"/>
    <property type="match status" value="1"/>
</dbReference>
<evidence type="ECO:0008006" key="5">
    <source>
        <dbReference type="Google" id="ProtNLM"/>
    </source>
</evidence>
<sequence>NRRSGERLELEGFFPGRIRGSSRAGNPRRVRCAPRALTAPRPSRRTCLHWACKRSHAPVVALLLDAGADRHIPTGAGQLAEQLTAKPHIRRILGVTEEEKDCQGVSEVTPPAAAPPFPHSCTDESPPHSSAESPNESTSISPASQSEISPRSSAAQVESVCTSTPCSSEDNLPAPDTAAQLPIPPAAPSAAGCTERGVRSGSCQPPARSSALFVPAAPSQAVPLSGCPPPGPAPAFQPFFLTGTFPYNMQELVLKVRVQNLRDDDFIEIELDRQELTYQDLLRVSCCELGVNPQHVERIRKLPNTVLRKDKDVARLQDFQELELVLVKSDSSPFRNAASALTERPCYNSSASKLTY</sequence>